<evidence type="ECO:0000259" key="8">
    <source>
        <dbReference type="Pfam" id="PF01676"/>
    </source>
</evidence>
<evidence type="ECO:0000313" key="9">
    <source>
        <dbReference type="EMBL" id="PAV05522.1"/>
    </source>
</evidence>
<dbReference type="PIRSF" id="PIRSF006392">
    <property type="entry name" value="IPGAM_arch"/>
    <property type="match status" value="1"/>
</dbReference>
<evidence type="ECO:0000256" key="3">
    <source>
        <dbReference type="ARBA" id="ARBA00004798"/>
    </source>
</evidence>
<comment type="pathway">
    <text evidence="3 7">Carbohydrate degradation; glycolysis; pyruvate from D-glyceraldehyde 3-phosphate: step 3/5.</text>
</comment>
<gene>
    <name evidence="7" type="primary">apgM</name>
    <name evidence="9" type="ORF">ASJ80_09100</name>
</gene>
<dbReference type="PANTHER" id="PTHR31209:SF4">
    <property type="entry name" value="2,3-BISPHOSPHOGLYCERATE-INDEPENDENT PHOSPHOGLYCERATE MUTASE"/>
    <property type="match status" value="1"/>
</dbReference>
<dbReference type="SUPFAM" id="SSF53649">
    <property type="entry name" value="Alkaline phosphatase-like"/>
    <property type="match status" value="1"/>
</dbReference>
<protein>
    <recommendedName>
        <fullName evidence="7">2,3-bisphosphoglycerate-independent phosphoglycerate mutase</fullName>
        <shortName evidence="7">BPG-independent PGAM</shortName>
        <shortName evidence="7">Phosphoglyceromutase</shortName>
        <shortName evidence="7">aPGAM</shortName>
        <ecNumber evidence="7">5.4.2.12</ecNumber>
    </recommendedName>
</protein>
<dbReference type="NCBIfam" id="TIGR00306">
    <property type="entry name" value="apgM"/>
    <property type="match status" value="1"/>
</dbReference>
<evidence type="ECO:0000256" key="2">
    <source>
        <dbReference type="ARBA" id="ARBA00002315"/>
    </source>
</evidence>
<dbReference type="CDD" id="cd16011">
    <property type="entry name" value="iPGM_like"/>
    <property type="match status" value="1"/>
</dbReference>
<comment type="catalytic activity">
    <reaction evidence="1 7">
        <text>(2R)-2-phosphoglycerate = (2R)-3-phosphoglycerate</text>
        <dbReference type="Rhea" id="RHEA:15901"/>
        <dbReference type="ChEBI" id="CHEBI:58272"/>
        <dbReference type="ChEBI" id="CHEBI:58289"/>
        <dbReference type="EC" id="5.4.2.12"/>
    </reaction>
</comment>
<dbReference type="Pfam" id="PF10143">
    <property type="entry name" value="PhosphMutase"/>
    <property type="match status" value="1"/>
</dbReference>
<dbReference type="InterPro" id="IPR023665">
    <property type="entry name" value="ApgAM_prokaryotes"/>
</dbReference>
<evidence type="ECO:0000256" key="7">
    <source>
        <dbReference type="HAMAP-Rule" id="MF_01402"/>
    </source>
</evidence>
<dbReference type="OrthoDB" id="52918at2157"/>
<keyword evidence="6 7" id="KW-0413">Isomerase</keyword>
<dbReference type="Pfam" id="PF01676">
    <property type="entry name" value="Metalloenzyme"/>
    <property type="match status" value="1"/>
</dbReference>
<dbReference type="Proteomes" id="UP000217784">
    <property type="component" value="Unassembled WGS sequence"/>
</dbReference>
<organism evidence="9 10">
    <name type="scientific">Methanobacterium bryantii</name>
    <dbReference type="NCBI Taxonomy" id="2161"/>
    <lineage>
        <taxon>Archaea</taxon>
        <taxon>Methanobacteriati</taxon>
        <taxon>Methanobacteriota</taxon>
        <taxon>Methanomada group</taxon>
        <taxon>Methanobacteria</taxon>
        <taxon>Methanobacteriales</taxon>
        <taxon>Methanobacteriaceae</taxon>
        <taxon>Methanobacterium</taxon>
    </lineage>
</organism>
<dbReference type="GO" id="GO:0006096">
    <property type="term" value="P:glycolytic process"/>
    <property type="evidence" value="ECO:0007669"/>
    <property type="project" value="UniProtKB-UniRule"/>
</dbReference>
<dbReference type="InterPro" id="IPR006124">
    <property type="entry name" value="Metalloenzyme"/>
</dbReference>
<reference evidence="9 10" key="1">
    <citation type="journal article" date="2017" name="BMC Genomics">
        <title>Genomic analysis of methanogenic archaea reveals a shift towards energy conservation.</title>
        <authorList>
            <person name="Gilmore S.P."/>
            <person name="Henske J.K."/>
            <person name="Sexton J.A."/>
            <person name="Solomon K.V."/>
            <person name="Seppala S."/>
            <person name="Yoo J.I."/>
            <person name="Huyett L.M."/>
            <person name="Pressman A."/>
            <person name="Cogan J.Z."/>
            <person name="Kivenson V."/>
            <person name="Peng X."/>
            <person name="Tan Y."/>
            <person name="Valentine D.L."/>
            <person name="O'Malley M.A."/>
        </authorList>
    </citation>
    <scope>NUCLEOTIDE SEQUENCE [LARGE SCALE GENOMIC DNA]</scope>
    <source>
        <strain evidence="9 10">M.o.H.</strain>
    </source>
</reference>
<dbReference type="RefSeq" id="WP_069585200.1">
    <property type="nucleotide sequence ID" value="NZ_LMVM01000004.1"/>
</dbReference>
<evidence type="ECO:0000256" key="4">
    <source>
        <dbReference type="ARBA" id="ARBA00005524"/>
    </source>
</evidence>
<feature type="domain" description="Metalloenzyme" evidence="8">
    <location>
        <begin position="1"/>
        <end position="392"/>
    </location>
</feature>
<sequence length="397" mass="43529">MKYVVVIGDGMADYPLEELNNKTVLQASVIPNMDFIASNGTNGLLKTVPEGMLPGSDVANLSIMGYDPKKYYTGRGPLEAASIGADLQNGEVAFRCNFITAKDGKLADFNANHISTEEAKELIDTLNQEFAEIGKFYLGVSYRHLFVMNDVESASLKSTPPHDVVGENIEENLLKPYDDKNAELLNKVMCDSVKILEDHPVNKKRTVNGKYPANMIWLWGQGTKPNMDPFIEKYGLKGATITGVDLIKGLGSYLGLTNINVPGATGYFDTDYSQKANYAVDTLNDHDLVFVHVEAPDEAGHAGDITEKIKAIESIDEKIIGKLLDELPKFDNYAISILPDHATPISVKTHTTDAIPYAMCSTNGVKDNVNQYNEFSAKMGSLGTIEGHKFMKSFLDI</sequence>
<evidence type="ECO:0000256" key="1">
    <source>
        <dbReference type="ARBA" id="ARBA00000370"/>
    </source>
</evidence>
<dbReference type="EC" id="5.4.2.12" evidence="7"/>
<dbReference type="GO" id="GO:0046872">
    <property type="term" value="F:metal ion binding"/>
    <property type="evidence" value="ECO:0007669"/>
    <property type="project" value="InterPro"/>
</dbReference>
<dbReference type="PANTHER" id="PTHR31209">
    <property type="entry name" value="COFACTOR-INDEPENDENT PHOSPHOGLYCERATE MUTASE"/>
    <property type="match status" value="1"/>
</dbReference>
<dbReference type="NCBIfam" id="NF003242">
    <property type="entry name" value="PRK04200.1"/>
    <property type="match status" value="1"/>
</dbReference>
<comment type="caution">
    <text evidence="9">The sequence shown here is derived from an EMBL/GenBank/DDBJ whole genome shotgun (WGS) entry which is preliminary data.</text>
</comment>
<dbReference type="InterPro" id="IPR017850">
    <property type="entry name" value="Alkaline_phosphatase_core_sf"/>
</dbReference>
<name>A0A2A2H7Y4_METBR</name>
<comment type="function">
    <text evidence="2 7">Catalyzes the interconversion of 2-phosphoglycerate and 3-phosphoglycerate.</text>
</comment>
<proteinExistence type="inferred from homology"/>
<comment type="similarity">
    <text evidence="4 7">Belongs to the BPG-independent phosphoglycerate mutase family. A-PGAM subfamily.</text>
</comment>
<evidence type="ECO:0000256" key="5">
    <source>
        <dbReference type="ARBA" id="ARBA00023152"/>
    </source>
</evidence>
<evidence type="ECO:0000313" key="10">
    <source>
        <dbReference type="Proteomes" id="UP000217784"/>
    </source>
</evidence>
<dbReference type="NCBIfam" id="TIGR02535">
    <property type="entry name" value="hyp_Hser_kinase"/>
    <property type="match status" value="1"/>
</dbReference>
<dbReference type="InterPro" id="IPR004456">
    <property type="entry name" value="Pglycerate_mutase_ApgM"/>
</dbReference>
<dbReference type="UniPathway" id="UPA00109">
    <property type="reaction ID" value="UER00186"/>
</dbReference>
<dbReference type="GO" id="GO:0004619">
    <property type="term" value="F:phosphoglycerate mutase activity"/>
    <property type="evidence" value="ECO:0007669"/>
    <property type="project" value="UniProtKB-UniRule"/>
</dbReference>
<accession>A0A2A2H7Y4</accession>
<dbReference type="EMBL" id="LMVM01000004">
    <property type="protein sequence ID" value="PAV05522.1"/>
    <property type="molecule type" value="Genomic_DNA"/>
</dbReference>
<keyword evidence="10" id="KW-1185">Reference proteome</keyword>
<dbReference type="HAMAP" id="MF_01402_A">
    <property type="entry name" value="ApgM_A"/>
    <property type="match status" value="1"/>
</dbReference>
<dbReference type="AlphaFoldDB" id="A0A2A2H7Y4"/>
<evidence type="ECO:0000256" key="6">
    <source>
        <dbReference type="ARBA" id="ARBA00023235"/>
    </source>
</evidence>
<keyword evidence="5 7" id="KW-0324">Glycolysis</keyword>
<dbReference type="Gene3D" id="3.40.720.10">
    <property type="entry name" value="Alkaline Phosphatase, subunit A"/>
    <property type="match status" value="2"/>
</dbReference>